<dbReference type="Gene3D" id="2.60.40.2080">
    <property type="match status" value="1"/>
</dbReference>
<dbReference type="Pfam" id="PF09458">
    <property type="entry name" value="H_lectin"/>
    <property type="match status" value="1"/>
</dbReference>
<dbReference type="GO" id="GO:0030246">
    <property type="term" value="F:carbohydrate binding"/>
    <property type="evidence" value="ECO:0007669"/>
    <property type="project" value="InterPro"/>
</dbReference>
<evidence type="ECO:0000259" key="2">
    <source>
        <dbReference type="Pfam" id="PF09458"/>
    </source>
</evidence>
<gene>
    <name evidence="3" type="ORF">V1264_006448</name>
</gene>
<keyword evidence="4" id="KW-1185">Reference proteome</keyword>
<dbReference type="InterPro" id="IPR019019">
    <property type="entry name" value="H-type_lectin_domain"/>
</dbReference>
<name>A0AAN9AXE2_9CAEN</name>
<evidence type="ECO:0000313" key="4">
    <source>
        <dbReference type="Proteomes" id="UP001374579"/>
    </source>
</evidence>
<sequence length="216" mass="24518">MLASLVKVVLFLVLSQFCRVSCNSTDVCSCKDHKHERLRARVRDTADRLVDMQKVVTDLRNGSSQQVDWLVDVRNELSQVRGQLLSIQGDYKQLKKTHAEENKKIQLRLAALETGLREKRCESGQKWFKPHYEPTVSAEHGKVIRKQTQHVQYASPFSSPPAVTAGVTRLDSFNHKQLRVYAAIDNRTVSGFDLSVEEWSDSNNFAAAVRWMACSA</sequence>
<keyword evidence="1" id="KW-0732">Signal</keyword>
<proteinExistence type="predicted"/>
<evidence type="ECO:0000313" key="3">
    <source>
        <dbReference type="EMBL" id="KAK7094978.1"/>
    </source>
</evidence>
<comment type="caution">
    <text evidence="3">The sequence shown here is derived from an EMBL/GenBank/DDBJ whole genome shotgun (WGS) entry which is preliminary data.</text>
</comment>
<dbReference type="EMBL" id="JBAMIC010000018">
    <property type="protein sequence ID" value="KAK7094978.1"/>
    <property type="molecule type" value="Genomic_DNA"/>
</dbReference>
<evidence type="ECO:0000256" key="1">
    <source>
        <dbReference type="SAM" id="SignalP"/>
    </source>
</evidence>
<dbReference type="GO" id="GO:0007155">
    <property type="term" value="P:cell adhesion"/>
    <property type="evidence" value="ECO:0007669"/>
    <property type="project" value="InterPro"/>
</dbReference>
<feature type="chain" id="PRO_5042899500" description="H-type lectin domain-containing protein" evidence="1">
    <location>
        <begin position="23"/>
        <end position="216"/>
    </location>
</feature>
<accession>A0AAN9AXE2</accession>
<reference evidence="3 4" key="1">
    <citation type="submission" date="2024-02" db="EMBL/GenBank/DDBJ databases">
        <title>Chromosome-scale genome assembly of the rough periwinkle Littorina saxatilis.</title>
        <authorList>
            <person name="De Jode A."/>
            <person name="Faria R."/>
            <person name="Formenti G."/>
            <person name="Sims Y."/>
            <person name="Smith T.P."/>
            <person name="Tracey A."/>
            <person name="Wood J.M.D."/>
            <person name="Zagrodzka Z.B."/>
            <person name="Johannesson K."/>
            <person name="Butlin R.K."/>
            <person name="Leder E.H."/>
        </authorList>
    </citation>
    <scope>NUCLEOTIDE SEQUENCE [LARGE SCALE GENOMIC DNA]</scope>
    <source>
        <strain evidence="3">Snail1</strain>
        <tissue evidence="3">Muscle</tissue>
    </source>
</reference>
<protein>
    <recommendedName>
        <fullName evidence="2">H-type lectin domain-containing protein</fullName>
    </recommendedName>
</protein>
<dbReference type="AlphaFoldDB" id="A0AAN9AXE2"/>
<dbReference type="Proteomes" id="UP001374579">
    <property type="component" value="Unassembled WGS sequence"/>
</dbReference>
<dbReference type="SUPFAM" id="SSF141086">
    <property type="entry name" value="Agglutinin HPA-like"/>
    <property type="match status" value="1"/>
</dbReference>
<organism evidence="3 4">
    <name type="scientific">Littorina saxatilis</name>
    <dbReference type="NCBI Taxonomy" id="31220"/>
    <lineage>
        <taxon>Eukaryota</taxon>
        <taxon>Metazoa</taxon>
        <taxon>Spiralia</taxon>
        <taxon>Lophotrochozoa</taxon>
        <taxon>Mollusca</taxon>
        <taxon>Gastropoda</taxon>
        <taxon>Caenogastropoda</taxon>
        <taxon>Littorinimorpha</taxon>
        <taxon>Littorinoidea</taxon>
        <taxon>Littorinidae</taxon>
        <taxon>Littorina</taxon>
    </lineage>
</organism>
<feature type="signal peptide" evidence="1">
    <location>
        <begin position="1"/>
        <end position="22"/>
    </location>
</feature>
<feature type="domain" description="H-type lectin" evidence="2">
    <location>
        <begin position="148"/>
        <end position="213"/>
    </location>
</feature>
<dbReference type="InterPro" id="IPR037221">
    <property type="entry name" value="H-type_lectin_dom_sf"/>
</dbReference>